<dbReference type="GeneID" id="92008485"/>
<feature type="domain" description="T6SS Phospholipase effector Tle1-like catalytic" evidence="2">
    <location>
        <begin position="65"/>
        <end position="159"/>
    </location>
</feature>
<evidence type="ECO:0000313" key="3">
    <source>
        <dbReference type="EMBL" id="KAL0260710.1"/>
    </source>
</evidence>
<dbReference type="InterPro" id="IPR018712">
    <property type="entry name" value="Tle1-like_cat"/>
</dbReference>
<dbReference type="Proteomes" id="UP001430584">
    <property type="component" value="Unassembled WGS sequence"/>
</dbReference>
<organism evidence="3 4">
    <name type="scientific">Diplodia seriata</name>
    <dbReference type="NCBI Taxonomy" id="420778"/>
    <lineage>
        <taxon>Eukaryota</taxon>
        <taxon>Fungi</taxon>
        <taxon>Dikarya</taxon>
        <taxon>Ascomycota</taxon>
        <taxon>Pezizomycotina</taxon>
        <taxon>Dothideomycetes</taxon>
        <taxon>Dothideomycetes incertae sedis</taxon>
        <taxon>Botryosphaeriales</taxon>
        <taxon>Botryosphaeriaceae</taxon>
        <taxon>Diplodia</taxon>
    </lineage>
</organism>
<feature type="compositionally biased region" description="Low complexity" evidence="1">
    <location>
        <begin position="725"/>
        <end position="738"/>
    </location>
</feature>
<feature type="region of interest" description="Disordered" evidence="1">
    <location>
        <begin position="713"/>
        <end position="759"/>
    </location>
</feature>
<dbReference type="InterPro" id="IPR027417">
    <property type="entry name" value="P-loop_NTPase"/>
</dbReference>
<keyword evidence="4" id="KW-1185">Reference proteome</keyword>
<name>A0ABR3CJ96_9PEZI</name>
<dbReference type="Gene3D" id="3.40.50.300">
    <property type="entry name" value="P-loop containing nucleotide triphosphate hydrolases"/>
    <property type="match status" value="1"/>
</dbReference>
<evidence type="ECO:0000256" key="1">
    <source>
        <dbReference type="SAM" id="MobiDB-lite"/>
    </source>
</evidence>
<gene>
    <name evidence="3" type="ORF">SLS55_004400</name>
</gene>
<dbReference type="Pfam" id="PF09994">
    <property type="entry name" value="T6SS_Tle1-like_cat"/>
    <property type="match status" value="1"/>
</dbReference>
<feature type="compositionally biased region" description="Basic and acidic residues" evidence="1">
    <location>
        <begin position="742"/>
        <end position="752"/>
    </location>
</feature>
<dbReference type="PANTHER" id="PTHR33840:SF1">
    <property type="entry name" value="TLE1 PHOSPHOLIPASE DOMAIN-CONTAINING PROTEIN"/>
    <property type="match status" value="1"/>
</dbReference>
<protein>
    <recommendedName>
        <fullName evidence="2">T6SS Phospholipase effector Tle1-like catalytic domain-containing protein</fullName>
    </recommendedName>
</protein>
<dbReference type="EMBL" id="JAJVCZ030000004">
    <property type="protein sequence ID" value="KAL0260710.1"/>
    <property type="molecule type" value="Genomic_DNA"/>
</dbReference>
<dbReference type="SUPFAM" id="SSF52540">
    <property type="entry name" value="P-loop containing nucleoside triphosphate hydrolases"/>
    <property type="match status" value="1"/>
</dbReference>
<evidence type="ECO:0000313" key="4">
    <source>
        <dbReference type="Proteomes" id="UP001430584"/>
    </source>
</evidence>
<dbReference type="CDD" id="cd00882">
    <property type="entry name" value="Ras_like_GTPase"/>
    <property type="match status" value="1"/>
</dbReference>
<reference evidence="3 4" key="1">
    <citation type="submission" date="2024-02" db="EMBL/GenBank/DDBJ databases">
        <title>De novo assembly and annotation of 12 fungi associated with fruit tree decline syndrome in Ontario, Canada.</title>
        <authorList>
            <person name="Sulman M."/>
            <person name="Ellouze W."/>
            <person name="Ilyukhin E."/>
        </authorList>
    </citation>
    <scope>NUCLEOTIDE SEQUENCE [LARGE SCALE GENOMIC DNA]</scope>
    <source>
        <strain evidence="3 4">FDS-637</strain>
    </source>
</reference>
<evidence type="ECO:0000259" key="2">
    <source>
        <dbReference type="Pfam" id="PF09994"/>
    </source>
</evidence>
<sequence>MLESLIAFGSSKLKVAKYFHGIGVKRKLLDKFNDGISGEGCKDLIKEVYQVVGPANTTVGASSKYLHIIQFVGALDTVKKATDPFKHDLSFNDSIKHVRHAVAFNEDRRHFLPELFDTDAMTFADGRSLVQAWFVGAHADIGGGASDDGLSLYPLQWMFLESRACGLVLEHKPERRVLQNLIDNPLTLTFPDETTVKENSESSVWGFRYSNGMEVSMHDLRTSHNHGNLQKWPRKKLEKRSVVRTSTHMVRINPGIRTTLVSSGDRRPFANGNLRGYRPRGVGKSTLLNRVFGIPMSEENEGTRGKHNIDEGFESDQHPGIIIHDSEGFQSGNRKEVAAFEASVKKRCPTADPPDERFHAVWICVEADTPRPVQTAMENVIGIISKHASTLPVFIVATKKDRFLTLQDGIESKDINALEAAEDVDPNIRAKVATILQDRQEFFKAAFRKECRDFREDRTAFTFVSKNDHQSVQALVRCTIDEIADDSIYKRLVAAQVCDVQPKIDSAIDDTVRLLGHAVRSTASPIPFTTGVVVPTVSRILCDKIIRCFGFPKISAEYVDGIMNKVVWSNLARFMLQTLSQDVVRFTGIAVLNSAAVFGAPSLVPGLPLLDTPPAARMIVKCACDLILILQCAFQSGNKFITNEDIHSATIEYKAKRRSGLGGAHESIREVVHEEINKLIPLRLSRQGAQILSGSNKLRIRATMEEIIRDNAFRKEDSGRSQTDSVESSSVLSSPRSSSEPEEIHALFDSKQVDVTATG</sequence>
<comment type="caution">
    <text evidence="3">The sequence shown here is derived from an EMBL/GenBank/DDBJ whole genome shotgun (WGS) entry which is preliminary data.</text>
</comment>
<dbReference type="PANTHER" id="PTHR33840">
    <property type="match status" value="1"/>
</dbReference>
<accession>A0ABR3CJ96</accession>
<proteinExistence type="predicted"/>
<dbReference type="RefSeq" id="XP_066633739.1">
    <property type="nucleotide sequence ID" value="XM_066775858.1"/>
</dbReference>